<dbReference type="Gene3D" id="2.60.120.200">
    <property type="match status" value="1"/>
</dbReference>
<keyword evidence="5" id="KW-1185">Reference proteome</keyword>
<keyword evidence="1" id="KW-0677">Repeat</keyword>
<proteinExistence type="predicted"/>
<organism evidence="4 5">
    <name type="scientific">Cervus elaphus hippelaphus</name>
    <name type="common">European red deer</name>
    <dbReference type="NCBI Taxonomy" id="46360"/>
    <lineage>
        <taxon>Eukaryota</taxon>
        <taxon>Metazoa</taxon>
        <taxon>Chordata</taxon>
        <taxon>Craniata</taxon>
        <taxon>Vertebrata</taxon>
        <taxon>Euteleostomi</taxon>
        <taxon>Mammalia</taxon>
        <taxon>Eutheria</taxon>
        <taxon>Laurasiatheria</taxon>
        <taxon>Artiodactyla</taxon>
        <taxon>Ruminantia</taxon>
        <taxon>Pecora</taxon>
        <taxon>Cervidae</taxon>
        <taxon>Cervinae</taxon>
        <taxon>Cervus</taxon>
    </lineage>
</organism>
<dbReference type="InterPro" id="IPR013320">
    <property type="entry name" value="ConA-like_dom_sf"/>
</dbReference>
<feature type="compositionally biased region" description="Basic residues" evidence="2">
    <location>
        <begin position="472"/>
        <end position="486"/>
    </location>
</feature>
<protein>
    <recommendedName>
        <fullName evidence="3">Laminin G domain-containing protein</fullName>
    </recommendedName>
</protein>
<reference evidence="4 5" key="1">
    <citation type="journal article" date="2018" name="Mol. Genet. Genomics">
        <title>The red deer Cervus elaphus genome CerEla1.0: sequencing, annotating, genes, and chromosomes.</title>
        <authorList>
            <person name="Bana N.A."/>
            <person name="Nyiri A."/>
            <person name="Nagy J."/>
            <person name="Frank K."/>
            <person name="Nagy T."/>
            <person name="Steger V."/>
            <person name="Schiller M."/>
            <person name="Lakatos P."/>
            <person name="Sugar L."/>
            <person name="Horn P."/>
            <person name="Barta E."/>
            <person name="Orosz L."/>
        </authorList>
    </citation>
    <scope>NUCLEOTIDE SEQUENCE [LARGE SCALE GENOMIC DNA]</scope>
    <source>
        <strain evidence="4">Hungarian</strain>
    </source>
</reference>
<dbReference type="SUPFAM" id="SSF49899">
    <property type="entry name" value="Concanavalin A-like lectins/glucanases"/>
    <property type="match status" value="1"/>
</dbReference>
<evidence type="ECO:0000256" key="1">
    <source>
        <dbReference type="ARBA" id="ARBA00022737"/>
    </source>
</evidence>
<dbReference type="EMBL" id="MKHE01000028">
    <property type="protein sequence ID" value="OWK01368.1"/>
    <property type="molecule type" value="Genomic_DNA"/>
</dbReference>
<dbReference type="Proteomes" id="UP000242450">
    <property type="component" value="Chromosome 28"/>
</dbReference>
<sequence length="492" mass="54739">MEKHVLLQCTKGNDMCTRYKEGIEIENLSFGRRGRKMAYPSSHDDSSYKEMTEHKQYAANKMKSPMPGSPLLARHATTSLAEPHIGWQGSYCWVLFTSLSPGSVGWMPLDTPHSRHTLLERLSGTLAVEKQTLAWVSLLPSAAQACTSPKMCSSPWYPERWSLQAPLIIREFQSSTISAAAAPVASPVPLSQPILSPPGCVVMTSWSLVCAEAAWFSYNLGSGTASVSSNPLDLSHGIHTVHLGRHFQAGWLKVDDQQNKSTISPGKLAGLNVFSQFYVGGYSEYIPDLLPNGANFKNGFQAVTVLVGGKEPSAPREFPPVAQSMTLHTTATKKQLVSLCFMGGRPFNSQLALELLDLLHVTHSAGIDTLFLLPYISINSSNDIRTDGFGNNNQKQSLWTSIIPKYAQPNVNIKINDKRFSGLLDTDPILPLFPNIYGPNRGLYKEFLTKLQEFLKPKYKRFIKMSKYIHKLKGRHGPSRQSRRFRRDRDSR</sequence>
<gene>
    <name evidence="4" type="ORF">Celaphus_00018717</name>
</gene>
<dbReference type="Pfam" id="PF02210">
    <property type="entry name" value="Laminin_G_2"/>
    <property type="match status" value="1"/>
</dbReference>
<comment type="caution">
    <text evidence="4">The sequence shown here is derived from an EMBL/GenBank/DDBJ whole genome shotgun (WGS) entry which is preliminary data.</text>
</comment>
<feature type="region of interest" description="Disordered" evidence="2">
    <location>
        <begin position="472"/>
        <end position="492"/>
    </location>
</feature>
<dbReference type="InterPro" id="IPR001791">
    <property type="entry name" value="Laminin_G"/>
</dbReference>
<evidence type="ECO:0000313" key="5">
    <source>
        <dbReference type="Proteomes" id="UP000242450"/>
    </source>
</evidence>
<feature type="domain" description="Laminin G" evidence="3">
    <location>
        <begin position="215"/>
        <end position="297"/>
    </location>
</feature>
<evidence type="ECO:0000259" key="3">
    <source>
        <dbReference type="Pfam" id="PF02210"/>
    </source>
</evidence>
<evidence type="ECO:0000313" key="4">
    <source>
        <dbReference type="EMBL" id="OWK01368.1"/>
    </source>
</evidence>
<accession>A0A212C5V7</accession>
<evidence type="ECO:0000256" key="2">
    <source>
        <dbReference type="SAM" id="MobiDB-lite"/>
    </source>
</evidence>
<dbReference type="AlphaFoldDB" id="A0A212C5V7"/>
<dbReference type="OrthoDB" id="5983569at2759"/>
<name>A0A212C5V7_CEREH</name>